<dbReference type="PROSITE" id="PS50158">
    <property type="entry name" value="ZF_CCHC"/>
    <property type="match status" value="1"/>
</dbReference>
<evidence type="ECO:0000313" key="3">
    <source>
        <dbReference type="EMBL" id="KAJ8349751.1"/>
    </source>
</evidence>
<dbReference type="CDD" id="cd00303">
    <property type="entry name" value="retropepsin_like"/>
    <property type="match status" value="1"/>
</dbReference>
<dbReference type="PANTHER" id="PTHR46888">
    <property type="entry name" value="ZINC KNUCKLE DOMAINCONTAINING PROTEIN-RELATED"/>
    <property type="match status" value="1"/>
</dbReference>
<dbReference type="GO" id="GO:0008270">
    <property type="term" value="F:zinc ion binding"/>
    <property type="evidence" value="ECO:0007669"/>
    <property type="project" value="UniProtKB-KW"/>
</dbReference>
<keyword evidence="1" id="KW-0862">Zinc</keyword>
<dbReference type="GO" id="GO:0003676">
    <property type="term" value="F:nucleic acid binding"/>
    <property type="evidence" value="ECO:0007669"/>
    <property type="project" value="InterPro"/>
</dbReference>
<dbReference type="EMBL" id="JAINUF010000009">
    <property type="protein sequence ID" value="KAJ8349751.1"/>
    <property type="molecule type" value="Genomic_DNA"/>
</dbReference>
<keyword evidence="1" id="KW-0479">Metal-binding</keyword>
<dbReference type="PANTHER" id="PTHR46888:SF1">
    <property type="entry name" value="RIBONUCLEASE H"/>
    <property type="match status" value="1"/>
</dbReference>
<dbReference type="InterPro" id="IPR036875">
    <property type="entry name" value="Znf_CCHC_sf"/>
</dbReference>
<evidence type="ECO:0000259" key="2">
    <source>
        <dbReference type="PROSITE" id="PS50158"/>
    </source>
</evidence>
<protein>
    <recommendedName>
        <fullName evidence="2">CCHC-type domain-containing protein</fullName>
    </recommendedName>
</protein>
<evidence type="ECO:0000313" key="4">
    <source>
        <dbReference type="Proteomes" id="UP001152622"/>
    </source>
</evidence>
<accession>A0A9Q1F2L9</accession>
<sequence>MQERQSAAHAEQMEALRAPANFQTQALLQLAASGSVAVQSGPPGALQTPVPGCWRCGQLGHLRRDCPLMEVGQVVRVVGPPTSAPDPDGAYCIPVRVQGSEHRALLDSGARQTMIQQSLVRPEALVPACWVTIKCVHRDIHKYPIVPVEIRIKNETHILEAAVSSRLLHPLILGTDWTGFKLVAEKLMGVRSRPLGKCEVEGGAASGEPPVETPQMPVFRPVEDFPLAQSRDDTLRFAFDQVISVDGQLVRPDAARSHPYFAIIRDRFVTLR</sequence>
<feature type="domain" description="CCHC-type" evidence="2">
    <location>
        <begin position="53"/>
        <end position="67"/>
    </location>
</feature>
<comment type="caution">
    <text evidence="3">The sequence shown here is derived from an EMBL/GenBank/DDBJ whole genome shotgun (WGS) entry which is preliminary data.</text>
</comment>
<evidence type="ECO:0000256" key="1">
    <source>
        <dbReference type="PROSITE-ProRule" id="PRU00047"/>
    </source>
</evidence>
<organism evidence="3 4">
    <name type="scientific">Synaphobranchus kaupii</name>
    <name type="common">Kaup's arrowtooth eel</name>
    <dbReference type="NCBI Taxonomy" id="118154"/>
    <lineage>
        <taxon>Eukaryota</taxon>
        <taxon>Metazoa</taxon>
        <taxon>Chordata</taxon>
        <taxon>Craniata</taxon>
        <taxon>Vertebrata</taxon>
        <taxon>Euteleostomi</taxon>
        <taxon>Actinopterygii</taxon>
        <taxon>Neopterygii</taxon>
        <taxon>Teleostei</taxon>
        <taxon>Anguilliformes</taxon>
        <taxon>Synaphobranchidae</taxon>
        <taxon>Synaphobranchus</taxon>
    </lineage>
</organism>
<keyword evidence="4" id="KW-1185">Reference proteome</keyword>
<dbReference type="SUPFAM" id="SSF57756">
    <property type="entry name" value="Retrovirus zinc finger-like domains"/>
    <property type="match status" value="1"/>
</dbReference>
<gene>
    <name evidence="3" type="ORF">SKAU_G00248810</name>
</gene>
<dbReference type="SUPFAM" id="SSF50630">
    <property type="entry name" value="Acid proteases"/>
    <property type="match status" value="1"/>
</dbReference>
<dbReference type="Gene3D" id="2.40.70.10">
    <property type="entry name" value="Acid Proteases"/>
    <property type="match status" value="1"/>
</dbReference>
<dbReference type="InterPro" id="IPR021109">
    <property type="entry name" value="Peptidase_aspartic_dom_sf"/>
</dbReference>
<keyword evidence="1" id="KW-0863">Zinc-finger</keyword>
<dbReference type="OrthoDB" id="8959178at2759"/>
<dbReference type="InterPro" id="IPR001878">
    <property type="entry name" value="Znf_CCHC"/>
</dbReference>
<dbReference type="SMART" id="SM00343">
    <property type="entry name" value="ZnF_C2HC"/>
    <property type="match status" value="1"/>
</dbReference>
<dbReference type="AlphaFoldDB" id="A0A9Q1F2L9"/>
<dbReference type="Proteomes" id="UP001152622">
    <property type="component" value="Chromosome 9"/>
</dbReference>
<reference evidence="3" key="1">
    <citation type="journal article" date="2023" name="Science">
        <title>Genome structures resolve the early diversification of teleost fishes.</title>
        <authorList>
            <person name="Parey E."/>
            <person name="Louis A."/>
            <person name="Montfort J."/>
            <person name="Bouchez O."/>
            <person name="Roques C."/>
            <person name="Iampietro C."/>
            <person name="Lluch J."/>
            <person name="Castinel A."/>
            <person name="Donnadieu C."/>
            <person name="Desvignes T."/>
            <person name="Floi Bucao C."/>
            <person name="Jouanno E."/>
            <person name="Wen M."/>
            <person name="Mejri S."/>
            <person name="Dirks R."/>
            <person name="Jansen H."/>
            <person name="Henkel C."/>
            <person name="Chen W.J."/>
            <person name="Zahm M."/>
            <person name="Cabau C."/>
            <person name="Klopp C."/>
            <person name="Thompson A.W."/>
            <person name="Robinson-Rechavi M."/>
            <person name="Braasch I."/>
            <person name="Lecointre G."/>
            <person name="Bobe J."/>
            <person name="Postlethwait J.H."/>
            <person name="Berthelot C."/>
            <person name="Roest Crollius H."/>
            <person name="Guiguen Y."/>
        </authorList>
    </citation>
    <scope>NUCLEOTIDE SEQUENCE</scope>
    <source>
        <strain evidence="3">WJC10195</strain>
    </source>
</reference>
<name>A0A9Q1F2L9_SYNKA</name>
<proteinExistence type="predicted"/>
<dbReference type="Pfam" id="PF00098">
    <property type="entry name" value="zf-CCHC"/>
    <property type="match status" value="1"/>
</dbReference>